<gene>
    <name evidence="2" type="ORF">CLV84_0174</name>
</gene>
<protein>
    <submittedName>
        <fullName evidence="2">Outer membrane putative beta-barrel porin/alpha-amylase</fullName>
    </submittedName>
</protein>
<name>A0A2S6I6Z4_9BACT</name>
<comment type="caution">
    <text evidence="2">The sequence shown here is derived from an EMBL/GenBank/DDBJ whole genome shotgun (WGS) entry which is preliminary data.</text>
</comment>
<feature type="chain" id="PRO_5015683394" evidence="1">
    <location>
        <begin position="22"/>
        <end position="383"/>
    </location>
</feature>
<organism evidence="2 3">
    <name type="scientific">Neolewinella xylanilytica</name>
    <dbReference type="NCBI Taxonomy" id="1514080"/>
    <lineage>
        <taxon>Bacteria</taxon>
        <taxon>Pseudomonadati</taxon>
        <taxon>Bacteroidota</taxon>
        <taxon>Saprospiria</taxon>
        <taxon>Saprospirales</taxon>
        <taxon>Lewinellaceae</taxon>
        <taxon>Neolewinella</taxon>
    </lineage>
</organism>
<proteinExistence type="predicted"/>
<dbReference type="Proteomes" id="UP000237662">
    <property type="component" value="Unassembled WGS sequence"/>
</dbReference>
<evidence type="ECO:0000256" key="1">
    <source>
        <dbReference type="SAM" id="SignalP"/>
    </source>
</evidence>
<keyword evidence="1" id="KW-0732">Signal</keyword>
<keyword evidence="3" id="KW-1185">Reference proteome</keyword>
<evidence type="ECO:0000313" key="2">
    <source>
        <dbReference type="EMBL" id="PPK87237.1"/>
    </source>
</evidence>
<dbReference type="RefSeq" id="WP_104417852.1">
    <property type="nucleotide sequence ID" value="NZ_PTJC01000005.1"/>
</dbReference>
<feature type="signal peptide" evidence="1">
    <location>
        <begin position="1"/>
        <end position="21"/>
    </location>
</feature>
<accession>A0A2S6I6Z4</accession>
<dbReference type="OrthoDB" id="735059at2"/>
<sequence length="383" mass="41615">MHRISSLVLALLCCGALTYSASLQGQGCVAIRGGSACAGSVGNSLNLSRGEFNLQAGYRHFRSFRHFRGSEEEANRIQEGTEVVNRSSFLDLGMNYGLSSRWYATAVVPVVFHHRSSMYEHGGNPPSGLGDRHATASSGLADIRLGIGYWLFDPQRHDFNYSIGLGVKLPTGKFDYTDTFYNQGDDRSETLEAVVDQSIQPGDGGTGIAVDVQGFHPLSHSFGIVTNLYYLVNPRETNGVLTRNGRSEFSCPDQFAVRLGAYYSSMAGFNIFLGGRLEGVPANDLVGGSAGYRRPGYAVSAEPGIGYTHRSLSVFASVPVALYRNRTQSFEDKVRTQETGIYTQGDAAFADYLLNIGVAYRFGGQSHRDAVPQPVPHDVFSKD</sequence>
<dbReference type="EMBL" id="PTJC01000005">
    <property type="protein sequence ID" value="PPK87237.1"/>
    <property type="molecule type" value="Genomic_DNA"/>
</dbReference>
<reference evidence="2 3" key="1">
    <citation type="submission" date="2018-02" db="EMBL/GenBank/DDBJ databases">
        <title>Genomic Encyclopedia of Archaeal and Bacterial Type Strains, Phase II (KMG-II): from individual species to whole genera.</title>
        <authorList>
            <person name="Goeker M."/>
        </authorList>
    </citation>
    <scope>NUCLEOTIDE SEQUENCE [LARGE SCALE GENOMIC DNA]</scope>
    <source>
        <strain evidence="2 3">DSM 29526</strain>
    </source>
</reference>
<dbReference type="AlphaFoldDB" id="A0A2S6I6Z4"/>
<evidence type="ECO:0000313" key="3">
    <source>
        <dbReference type="Proteomes" id="UP000237662"/>
    </source>
</evidence>